<keyword evidence="5" id="KW-1185">Reference proteome</keyword>
<organism evidence="4 5">
    <name type="scientific">Tetracentron sinense</name>
    <name type="common">Spur-leaf</name>
    <dbReference type="NCBI Taxonomy" id="13715"/>
    <lineage>
        <taxon>Eukaryota</taxon>
        <taxon>Viridiplantae</taxon>
        <taxon>Streptophyta</taxon>
        <taxon>Embryophyta</taxon>
        <taxon>Tracheophyta</taxon>
        <taxon>Spermatophyta</taxon>
        <taxon>Magnoliopsida</taxon>
        <taxon>Trochodendrales</taxon>
        <taxon>Trochodendraceae</taxon>
        <taxon>Tetracentron</taxon>
    </lineage>
</organism>
<dbReference type="EMBL" id="JABCRI010000013">
    <property type="protein sequence ID" value="KAF8395376.1"/>
    <property type="molecule type" value="Genomic_DNA"/>
</dbReference>
<evidence type="ECO:0000256" key="3">
    <source>
        <dbReference type="ARBA" id="ARBA00023098"/>
    </source>
</evidence>
<evidence type="ECO:0000313" key="5">
    <source>
        <dbReference type="Proteomes" id="UP000655225"/>
    </source>
</evidence>
<protein>
    <recommendedName>
        <fullName evidence="6">GDSL esterase/lipase</fullName>
    </recommendedName>
</protein>
<proteinExistence type="inferred from homology"/>
<dbReference type="InterPro" id="IPR001087">
    <property type="entry name" value="GDSL"/>
</dbReference>
<dbReference type="GO" id="GO:0006629">
    <property type="term" value="P:lipid metabolic process"/>
    <property type="evidence" value="ECO:0007669"/>
    <property type="project" value="UniProtKB-KW"/>
</dbReference>
<dbReference type="GO" id="GO:0016788">
    <property type="term" value="F:hydrolase activity, acting on ester bonds"/>
    <property type="evidence" value="ECO:0007669"/>
    <property type="project" value="InterPro"/>
</dbReference>
<comment type="similarity">
    <text evidence="1">Belongs to the 'GDSL' lipolytic enzyme family.</text>
</comment>
<dbReference type="InterPro" id="IPR036514">
    <property type="entry name" value="SGNH_hydro_sf"/>
</dbReference>
<evidence type="ECO:0000256" key="1">
    <source>
        <dbReference type="ARBA" id="ARBA00008668"/>
    </source>
</evidence>
<dbReference type="PANTHER" id="PTHR46020">
    <property type="entry name" value="OSJNBB0059K02.9 PROTEIN"/>
    <property type="match status" value="1"/>
</dbReference>
<comment type="caution">
    <text evidence="4">The sequence shown here is derived from an EMBL/GenBank/DDBJ whole genome shotgun (WGS) entry which is preliminary data.</text>
</comment>
<name>A0A834Z131_TETSI</name>
<keyword evidence="2" id="KW-0378">Hydrolase</keyword>
<sequence>MGKNRLSYGMNFAYGGTGVFNTLPLIPNMTTQIDFLQQLLHDGVYTKDDFNSSIALVSASSNDYSAYLAKNGTAQGLPAFIASVVNQLALNLKRIHGLGIQKVVVNALEPLGCLPRRTASSSYQQCNETDNTSVNFHNKLLQQAVEKLNNESKNSTFVILDVNGAFLSVLKGQGSSKFKNPLKPCCVGVSSEYSCGSVDESGVKKYTVCENPQLSFFWDTVHPAQQGWLAVYSALQTSLHQIY</sequence>
<dbReference type="Proteomes" id="UP000655225">
    <property type="component" value="Unassembled WGS sequence"/>
</dbReference>
<dbReference type="Gene3D" id="3.40.50.1110">
    <property type="entry name" value="SGNH hydrolase"/>
    <property type="match status" value="1"/>
</dbReference>
<dbReference type="AlphaFoldDB" id="A0A834Z131"/>
<reference evidence="4 5" key="1">
    <citation type="submission" date="2020-04" db="EMBL/GenBank/DDBJ databases">
        <title>Plant Genome Project.</title>
        <authorList>
            <person name="Zhang R.-G."/>
        </authorList>
    </citation>
    <scope>NUCLEOTIDE SEQUENCE [LARGE SCALE GENOMIC DNA]</scope>
    <source>
        <strain evidence="4">YNK0</strain>
        <tissue evidence="4">Leaf</tissue>
    </source>
</reference>
<dbReference type="OMA" id="QGWLAVY"/>
<evidence type="ECO:0008006" key="6">
    <source>
        <dbReference type="Google" id="ProtNLM"/>
    </source>
</evidence>
<dbReference type="PANTHER" id="PTHR46020:SF4">
    <property type="entry name" value="OS04G0650200 PROTEIN"/>
    <property type="match status" value="1"/>
</dbReference>
<gene>
    <name evidence="4" type="ORF">HHK36_019322</name>
</gene>
<evidence type="ECO:0000256" key="2">
    <source>
        <dbReference type="ARBA" id="ARBA00022801"/>
    </source>
</evidence>
<accession>A0A834Z131</accession>
<evidence type="ECO:0000313" key="4">
    <source>
        <dbReference type="EMBL" id="KAF8395376.1"/>
    </source>
</evidence>
<dbReference type="OrthoDB" id="1600564at2759"/>
<keyword evidence="3" id="KW-0443">Lipid metabolism</keyword>
<dbReference type="Pfam" id="PF00657">
    <property type="entry name" value="Lipase_GDSL"/>
    <property type="match status" value="1"/>
</dbReference>